<evidence type="ECO:0000256" key="2">
    <source>
        <dbReference type="SAM" id="Phobius"/>
    </source>
</evidence>
<dbReference type="EMBL" id="CAMPGE010014571">
    <property type="protein sequence ID" value="CAI2373236.1"/>
    <property type="molecule type" value="Genomic_DNA"/>
</dbReference>
<feature type="transmembrane region" description="Helical" evidence="2">
    <location>
        <begin position="34"/>
        <end position="57"/>
    </location>
</feature>
<comment type="caution">
    <text evidence="3">The sequence shown here is derived from an EMBL/GenBank/DDBJ whole genome shotgun (WGS) entry which is preliminary data.</text>
</comment>
<feature type="transmembrane region" description="Helical" evidence="2">
    <location>
        <begin position="154"/>
        <end position="176"/>
    </location>
</feature>
<feature type="compositionally biased region" description="Low complexity" evidence="1">
    <location>
        <begin position="313"/>
        <end position="329"/>
    </location>
</feature>
<keyword evidence="4" id="KW-1185">Reference proteome</keyword>
<feature type="transmembrane region" description="Helical" evidence="2">
    <location>
        <begin position="119"/>
        <end position="142"/>
    </location>
</feature>
<feature type="compositionally biased region" description="Low complexity" evidence="1">
    <location>
        <begin position="298"/>
        <end position="307"/>
    </location>
</feature>
<dbReference type="AlphaFoldDB" id="A0AAD2CWB8"/>
<keyword evidence="2" id="KW-0472">Membrane</keyword>
<organism evidence="3 4">
    <name type="scientific">Euplotes crassus</name>
    <dbReference type="NCBI Taxonomy" id="5936"/>
    <lineage>
        <taxon>Eukaryota</taxon>
        <taxon>Sar</taxon>
        <taxon>Alveolata</taxon>
        <taxon>Ciliophora</taxon>
        <taxon>Intramacronucleata</taxon>
        <taxon>Spirotrichea</taxon>
        <taxon>Hypotrichia</taxon>
        <taxon>Euplotida</taxon>
        <taxon>Euplotidae</taxon>
        <taxon>Moneuplotes</taxon>
    </lineage>
</organism>
<evidence type="ECO:0000256" key="1">
    <source>
        <dbReference type="SAM" id="MobiDB-lite"/>
    </source>
</evidence>
<name>A0AAD2CWB8_EUPCR</name>
<feature type="transmembrane region" description="Helical" evidence="2">
    <location>
        <begin position="196"/>
        <end position="216"/>
    </location>
</feature>
<feature type="transmembrane region" description="Helical" evidence="2">
    <location>
        <begin position="236"/>
        <end position="259"/>
    </location>
</feature>
<feature type="transmembrane region" description="Helical" evidence="2">
    <location>
        <begin position="77"/>
        <end position="99"/>
    </location>
</feature>
<feature type="region of interest" description="Disordered" evidence="1">
    <location>
        <begin position="298"/>
        <end position="329"/>
    </location>
</feature>
<accession>A0AAD2CWB8</accession>
<gene>
    <name evidence="3" type="ORF">ECRASSUSDP1_LOCUS14577</name>
</gene>
<evidence type="ECO:0000313" key="4">
    <source>
        <dbReference type="Proteomes" id="UP001295684"/>
    </source>
</evidence>
<sequence>MILMLALTICIIPIFLYYTYRFTKIYKLSYKCILMYLLTANLSLISRIVQIANHIHFNFGKSKDHCKHFPSSACQTGFLFSMPLFFMISSVMFSFFNWIYQSQEIKQYLRRSMKAGRRIIDVLLGTAQAIILVFLLVIIVVACGFEEKVLTEDLYFMMFTVCYFIVSTVFILVGRYYYQCLKKFSPVQAKQMKKRVVLSVMFISGPMYLRGVENLIRFVVDRDRTFIEHSLHNNTFGYPLFIISFYILGDLIPITTMMISMKTVINHYYQSLQCPSSLLLPPKSQSTLSRTPYLRSDSFFSNSFSKFSRSDSLRTSSDPSLLDPSSQNS</sequence>
<proteinExistence type="predicted"/>
<protein>
    <submittedName>
        <fullName evidence="3">Uncharacterized protein</fullName>
    </submittedName>
</protein>
<reference evidence="3" key="1">
    <citation type="submission" date="2023-07" db="EMBL/GenBank/DDBJ databases">
        <authorList>
            <consortium name="AG Swart"/>
            <person name="Singh M."/>
            <person name="Singh A."/>
            <person name="Seah K."/>
            <person name="Emmerich C."/>
        </authorList>
    </citation>
    <scope>NUCLEOTIDE SEQUENCE</scope>
    <source>
        <strain evidence="3">DP1</strain>
    </source>
</reference>
<keyword evidence="2" id="KW-0812">Transmembrane</keyword>
<keyword evidence="2" id="KW-1133">Transmembrane helix</keyword>
<evidence type="ECO:0000313" key="3">
    <source>
        <dbReference type="EMBL" id="CAI2373236.1"/>
    </source>
</evidence>
<feature type="transmembrane region" description="Helical" evidence="2">
    <location>
        <begin position="6"/>
        <end position="22"/>
    </location>
</feature>
<dbReference type="Proteomes" id="UP001295684">
    <property type="component" value="Unassembled WGS sequence"/>
</dbReference>